<dbReference type="Proteomes" id="UP000293865">
    <property type="component" value="Unassembled WGS sequence"/>
</dbReference>
<keyword evidence="2" id="KW-1185">Reference proteome</keyword>
<gene>
    <name evidence="1" type="ORF">ESP51_14975</name>
</gene>
<dbReference type="InterPro" id="IPR008928">
    <property type="entry name" value="6-hairpin_glycosidase_sf"/>
</dbReference>
<dbReference type="SUPFAM" id="SSF48208">
    <property type="entry name" value="Six-hairpin glycosidases"/>
    <property type="match status" value="1"/>
</dbReference>
<dbReference type="OrthoDB" id="127395at2"/>
<dbReference type="AlphaFoldDB" id="A0A4Q2KTJ8"/>
<evidence type="ECO:0000313" key="1">
    <source>
        <dbReference type="EMBL" id="RXZ68057.1"/>
    </source>
</evidence>
<reference evidence="1 2" key="1">
    <citation type="submission" date="2019-01" db="EMBL/GenBank/DDBJ databases">
        <title>Agromyces.</title>
        <authorList>
            <person name="Li J."/>
        </authorList>
    </citation>
    <scope>NUCLEOTIDE SEQUENCE [LARGE SCALE GENOMIC DNA]</scope>
    <source>
        <strain evidence="1 2">DSM 15934</strain>
    </source>
</reference>
<dbReference type="RefSeq" id="WP_129521698.1">
    <property type="nucleotide sequence ID" value="NZ_SDPN01000033.1"/>
</dbReference>
<protein>
    <recommendedName>
        <fullName evidence="3">Glycoside hydrolase family 65</fullName>
    </recommendedName>
</protein>
<proteinExistence type="predicted"/>
<evidence type="ECO:0008006" key="3">
    <source>
        <dbReference type="Google" id="ProtNLM"/>
    </source>
</evidence>
<evidence type="ECO:0000313" key="2">
    <source>
        <dbReference type="Proteomes" id="UP000293865"/>
    </source>
</evidence>
<accession>A0A4Q2KTJ8</accession>
<sequence>MTIDRRAVVARHDVRLIAPNPQQVLSVGNGDFAFTADITGMQTFTDHHDPLAAMTRGEVAVNTATMSTWGWHSMPNPEGFRLEDAMTTYDSPRGPVAYPDKYDMEAAMAGRVDDKHRAGAWLHVNPQRVDLGRIGLVLRPSAHEPGITDPGQITDVNQHLDLWTGTIRSAFSYLGEPVEVITVASPDDATVAFRITSPLLVDRRAAVRFAFPYPHDGFFQTDDWAATDRHQSMLTENRPGHAEIARIADDTRYTVTVRSTNGAVAHEVDPHVFLLTADAETVDVVVTFSSESNDARVSDLDAVAERAVRSWEAFWVSGAAIDFSESTDPRAVELERRIVLSQYLTRVHSAGAMPPQETGLVTNSWQGKSHLEMHFWHAAHFAAWGRPELLERSLPWYRGILDAARATAKSQGYAGARWPKHVGPDGRESPSPIGSLLIWQQPHILHLLELVWHASSESRRTEVLDEYAEIVEATADFMTSFADRRDGRFHLGPPVMPAQEFYDARSTADPTFELSYWWWGLEIARRWWNRTGRPARRDWQEVQEALATPRVVEGRYAAVASEDEVRRDDHPSMLAAFGVVPPNPLIDASIMSATLDDVLANWEWPSAWGWDFPMIAMTAMRLGRTDAAIDALLRDETKNRYSPVGHNPQIGGILPLYLPGNGGVLLAAAHLASSSAHTMPPGWVLHAEGFPPLP</sequence>
<dbReference type="Gene3D" id="1.50.10.10">
    <property type="match status" value="1"/>
</dbReference>
<name>A0A4Q2KTJ8_9MICO</name>
<comment type="caution">
    <text evidence="1">The sequence shown here is derived from an EMBL/GenBank/DDBJ whole genome shotgun (WGS) entry which is preliminary data.</text>
</comment>
<dbReference type="InterPro" id="IPR012341">
    <property type="entry name" value="6hp_glycosidase-like_sf"/>
</dbReference>
<dbReference type="GO" id="GO:0005975">
    <property type="term" value="P:carbohydrate metabolic process"/>
    <property type="evidence" value="ECO:0007669"/>
    <property type="project" value="InterPro"/>
</dbReference>
<organism evidence="1 2">
    <name type="scientific">Agromyces albus</name>
    <dbReference type="NCBI Taxonomy" id="205332"/>
    <lineage>
        <taxon>Bacteria</taxon>
        <taxon>Bacillati</taxon>
        <taxon>Actinomycetota</taxon>
        <taxon>Actinomycetes</taxon>
        <taxon>Micrococcales</taxon>
        <taxon>Microbacteriaceae</taxon>
        <taxon>Agromyces</taxon>
    </lineage>
</organism>
<dbReference type="EMBL" id="SDPN01000033">
    <property type="protein sequence ID" value="RXZ68057.1"/>
    <property type="molecule type" value="Genomic_DNA"/>
</dbReference>